<dbReference type="PANTHER" id="PTHR30204">
    <property type="entry name" value="REDOX-CYCLING DRUG-SENSING TRANSCRIPTIONAL ACTIVATOR SOXR"/>
    <property type="match status" value="1"/>
</dbReference>
<dbReference type="PROSITE" id="PS50937">
    <property type="entry name" value="HTH_MERR_2"/>
    <property type="match status" value="1"/>
</dbReference>
<keyword evidence="4" id="KW-1185">Reference proteome</keyword>
<dbReference type="PRINTS" id="PR00040">
    <property type="entry name" value="HTHMERR"/>
</dbReference>
<dbReference type="RefSeq" id="WP_012891492.1">
    <property type="nucleotide sequence ID" value="NC_013595.1"/>
</dbReference>
<dbReference type="EMBL" id="CP001814">
    <property type="protein sequence ID" value="ACZ87754.1"/>
    <property type="molecule type" value="Genomic_DNA"/>
</dbReference>
<dbReference type="InterPro" id="IPR047057">
    <property type="entry name" value="MerR_fam"/>
</dbReference>
<dbReference type="SUPFAM" id="SSF46955">
    <property type="entry name" value="Putative DNA-binding domain"/>
    <property type="match status" value="1"/>
</dbReference>
<evidence type="ECO:0000313" key="3">
    <source>
        <dbReference type="EMBL" id="ACZ87754.1"/>
    </source>
</evidence>
<evidence type="ECO:0000256" key="1">
    <source>
        <dbReference type="ARBA" id="ARBA00023125"/>
    </source>
</evidence>
<dbReference type="HOGENOM" id="CLU_060077_4_3_11"/>
<accession>D2B716</accession>
<dbReference type="SMART" id="SM00422">
    <property type="entry name" value="HTH_MERR"/>
    <property type="match status" value="1"/>
</dbReference>
<dbReference type="InterPro" id="IPR009061">
    <property type="entry name" value="DNA-bd_dom_put_sf"/>
</dbReference>
<dbReference type="GO" id="GO:0003700">
    <property type="term" value="F:DNA-binding transcription factor activity"/>
    <property type="evidence" value="ECO:0007669"/>
    <property type="project" value="InterPro"/>
</dbReference>
<protein>
    <submittedName>
        <fullName evidence="3">Transcriptional regulator, MerR family</fullName>
    </submittedName>
</protein>
<proteinExistence type="predicted"/>
<gene>
    <name evidence="3" type="ordered locus">Sros_4949</name>
</gene>
<evidence type="ECO:0000259" key="2">
    <source>
        <dbReference type="PROSITE" id="PS50937"/>
    </source>
</evidence>
<evidence type="ECO:0000313" key="4">
    <source>
        <dbReference type="Proteomes" id="UP000002029"/>
    </source>
</evidence>
<reference evidence="3 4" key="1">
    <citation type="journal article" date="2010" name="Stand. Genomic Sci.">
        <title>Complete genome sequence of Streptosporangium roseum type strain (NI 9100).</title>
        <authorList>
            <person name="Nolan M."/>
            <person name="Sikorski J."/>
            <person name="Jando M."/>
            <person name="Lucas S."/>
            <person name="Lapidus A."/>
            <person name="Glavina Del Rio T."/>
            <person name="Chen F."/>
            <person name="Tice H."/>
            <person name="Pitluck S."/>
            <person name="Cheng J.F."/>
            <person name="Chertkov O."/>
            <person name="Sims D."/>
            <person name="Meincke L."/>
            <person name="Brettin T."/>
            <person name="Han C."/>
            <person name="Detter J.C."/>
            <person name="Bruce D."/>
            <person name="Goodwin L."/>
            <person name="Land M."/>
            <person name="Hauser L."/>
            <person name="Chang Y.J."/>
            <person name="Jeffries C.D."/>
            <person name="Ivanova N."/>
            <person name="Mavromatis K."/>
            <person name="Mikhailova N."/>
            <person name="Chen A."/>
            <person name="Palaniappan K."/>
            <person name="Chain P."/>
            <person name="Rohde M."/>
            <person name="Goker M."/>
            <person name="Bristow J."/>
            <person name="Eisen J.A."/>
            <person name="Markowitz V."/>
            <person name="Hugenholtz P."/>
            <person name="Kyrpides N.C."/>
            <person name="Klenk H.P."/>
        </authorList>
    </citation>
    <scope>NUCLEOTIDE SEQUENCE [LARGE SCALE GENOMIC DNA]</scope>
    <source>
        <strain evidence="4">ATCC 12428 / DSM 43021 / JCM 3005 / NI 9100</strain>
    </source>
</reference>
<dbReference type="KEGG" id="sro:Sros_4949"/>
<dbReference type="Pfam" id="PF13411">
    <property type="entry name" value="MerR_1"/>
    <property type="match status" value="1"/>
</dbReference>
<dbReference type="Proteomes" id="UP000002029">
    <property type="component" value="Chromosome"/>
</dbReference>
<dbReference type="CDD" id="cd01282">
    <property type="entry name" value="HTH_MerR-like_sg3"/>
    <property type="match status" value="1"/>
</dbReference>
<keyword evidence="1" id="KW-0238">DNA-binding</keyword>
<dbReference type="STRING" id="479432.Sros_4949"/>
<feature type="domain" description="HTH merR-type" evidence="2">
    <location>
        <begin position="1"/>
        <end position="68"/>
    </location>
</feature>
<dbReference type="InterPro" id="IPR000551">
    <property type="entry name" value="MerR-type_HTH_dom"/>
</dbReference>
<sequence length="147" mass="15676">MRIGQLSRRTGASVRSLRYYEEQGLLQPVRLASGYREYGEEDVSIVRGIRLMLAAGLNSATIAELLPCMTDDGQTLRPACSGMLPDLHRERERLSGAVAELLAARDALDTLIEATVPFEPADSAACQALATRSSSAGKAAPAIRSSG</sequence>
<dbReference type="AlphaFoldDB" id="D2B716"/>
<dbReference type="eggNOG" id="COG0789">
    <property type="taxonomic scope" value="Bacteria"/>
</dbReference>
<name>D2B716_STRRD</name>
<dbReference type="Gene3D" id="1.10.1660.10">
    <property type="match status" value="1"/>
</dbReference>
<dbReference type="OrthoDB" id="3824912at2"/>
<organism evidence="3 4">
    <name type="scientific">Streptosporangium roseum (strain ATCC 12428 / DSM 43021 / JCM 3005 / KCTC 9067 / NCIMB 10171 / NRRL 2505 / NI 9100)</name>
    <dbReference type="NCBI Taxonomy" id="479432"/>
    <lineage>
        <taxon>Bacteria</taxon>
        <taxon>Bacillati</taxon>
        <taxon>Actinomycetota</taxon>
        <taxon>Actinomycetes</taxon>
        <taxon>Streptosporangiales</taxon>
        <taxon>Streptosporangiaceae</taxon>
        <taxon>Streptosporangium</taxon>
    </lineage>
</organism>
<dbReference type="PANTHER" id="PTHR30204:SF97">
    <property type="entry name" value="MERR FAMILY REGULATORY PROTEIN"/>
    <property type="match status" value="1"/>
</dbReference>
<dbReference type="GO" id="GO:0003677">
    <property type="term" value="F:DNA binding"/>
    <property type="evidence" value="ECO:0007669"/>
    <property type="project" value="UniProtKB-KW"/>
</dbReference>